<dbReference type="Proteomes" id="UP001213000">
    <property type="component" value="Unassembled WGS sequence"/>
</dbReference>
<name>A0AAD5VM14_9AGAR</name>
<reference evidence="1" key="1">
    <citation type="submission" date="2022-07" db="EMBL/GenBank/DDBJ databases">
        <title>Genome Sequence of Leucocoprinus birnbaumii.</title>
        <authorList>
            <person name="Buettner E."/>
        </authorList>
    </citation>
    <scope>NUCLEOTIDE SEQUENCE</scope>
    <source>
        <strain evidence="1">VT141</strain>
    </source>
</reference>
<evidence type="ECO:0000313" key="1">
    <source>
        <dbReference type="EMBL" id="KAJ3563950.1"/>
    </source>
</evidence>
<accession>A0AAD5VM14</accession>
<dbReference type="AlphaFoldDB" id="A0AAD5VM14"/>
<gene>
    <name evidence="1" type="ORF">NP233_g8615</name>
</gene>
<dbReference type="EMBL" id="JANIEX010000708">
    <property type="protein sequence ID" value="KAJ3563950.1"/>
    <property type="molecule type" value="Genomic_DNA"/>
</dbReference>
<sequence length="463" mass="52073">MIPTLVPQLAFRDQHQLISRRGLLLSRRAKRDVAHSRFVNVGKTPNHVKAGLDARALVKILKRDAIVIKKAVRMGGYVHNIRWKMIRIQRWKGLPVSNRPKVSKNFPKGCRMPICNPASGEGRSFRSSSAKASRHVKASRARSAINSLKRGATIIKDAVTSRGIISKMFNKDRIRHWTKILVPQAEIKELTVPVAQWSATDLHPPFYQDGLVTSAFLPTVWEGNDSYVQAACSPPQVILLDQDAEMGDSSEGRAEMETDDKNIVMKNGPFRDLLAEAEFFLRDIRREFLNTNIIMRDGGRDHLNTDVIMRDGTQYFLDDDVIMRDGTRDFLDDDVVMRDDPKDFLDADVVMRDGTQDYLDNDDIMRDGTQDFLDNDIVMRDGTRDFLDVDALLDNVALDDTEDNLHLAFHPYSSTDYSPTSSTATLVDEDIVMADPGGYKKPISIDCLTAMFAAMDPNTGASL</sequence>
<comment type="caution">
    <text evidence="1">The sequence shown here is derived from an EMBL/GenBank/DDBJ whole genome shotgun (WGS) entry which is preliminary data.</text>
</comment>
<organism evidence="1 2">
    <name type="scientific">Leucocoprinus birnbaumii</name>
    <dbReference type="NCBI Taxonomy" id="56174"/>
    <lineage>
        <taxon>Eukaryota</taxon>
        <taxon>Fungi</taxon>
        <taxon>Dikarya</taxon>
        <taxon>Basidiomycota</taxon>
        <taxon>Agaricomycotina</taxon>
        <taxon>Agaricomycetes</taxon>
        <taxon>Agaricomycetidae</taxon>
        <taxon>Agaricales</taxon>
        <taxon>Agaricineae</taxon>
        <taxon>Agaricaceae</taxon>
        <taxon>Leucocoprinus</taxon>
    </lineage>
</organism>
<keyword evidence="2" id="KW-1185">Reference proteome</keyword>
<evidence type="ECO:0000313" key="2">
    <source>
        <dbReference type="Proteomes" id="UP001213000"/>
    </source>
</evidence>
<proteinExistence type="predicted"/>
<protein>
    <submittedName>
        <fullName evidence="1">Uncharacterized protein</fullName>
    </submittedName>
</protein>